<comment type="similarity">
    <text evidence="3">Belongs to the ABC transporter superfamily. ABCB family. Heavy Metal importer (TC 3.A.1.210) subfamily.</text>
</comment>
<feature type="domain" description="ABC transporter" evidence="6">
    <location>
        <begin position="542"/>
        <end position="921"/>
    </location>
</feature>
<feature type="transmembrane region" description="Helical" evidence="5">
    <location>
        <begin position="323"/>
        <end position="343"/>
    </location>
</feature>
<keyword evidence="5" id="KW-0472">Membrane</keyword>
<feature type="transmembrane region" description="Helical" evidence="5">
    <location>
        <begin position="246"/>
        <end position="267"/>
    </location>
</feature>
<dbReference type="InterPro" id="IPR027417">
    <property type="entry name" value="P-loop_NTPase"/>
</dbReference>
<feature type="region of interest" description="Disordered" evidence="4">
    <location>
        <begin position="1"/>
        <end position="125"/>
    </location>
</feature>
<comment type="caution">
    <text evidence="7">The sequence shown here is derived from an EMBL/GenBank/DDBJ whole genome shotgun (WGS) entry which is preliminary data.</text>
</comment>
<dbReference type="AlphaFoldDB" id="A0AAD3TYJ7"/>
<dbReference type="PROSITE" id="PS50893">
    <property type="entry name" value="ABC_TRANSPORTER_2"/>
    <property type="match status" value="1"/>
</dbReference>
<dbReference type="CDD" id="cd03228">
    <property type="entry name" value="ABCC_MRP_Like"/>
    <property type="match status" value="1"/>
</dbReference>
<dbReference type="Gene3D" id="3.40.50.300">
    <property type="entry name" value="P-loop containing nucleotide triphosphate hydrolases"/>
    <property type="match status" value="2"/>
</dbReference>
<protein>
    <recommendedName>
        <fullName evidence="6">ABC transporter domain-containing protein</fullName>
    </recommendedName>
</protein>
<keyword evidence="5" id="KW-0812">Transmembrane</keyword>
<dbReference type="GO" id="GO:0016887">
    <property type="term" value="F:ATP hydrolysis activity"/>
    <property type="evidence" value="ECO:0007669"/>
    <property type="project" value="InterPro"/>
</dbReference>
<accession>A0AAD3TYJ7</accession>
<reference evidence="7" key="2">
    <citation type="submission" date="2023-06" db="EMBL/GenBank/DDBJ databases">
        <authorList>
            <person name="Kobayashi Y."/>
            <person name="Kayamori A."/>
            <person name="Aoki K."/>
            <person name="Shiwa Y."/>
            <person name="Fujita N."/>
            <person name="Sugita T."/>
            <person name="Iwasaki W."/>
            <person name="Tanaka N."/>
            <person name="Takashima M."/>
        </authorList>
    </citation>
    <scope>NUCLEOTIDE SEQUENCE</scope>
    <source>
        <strain evidence="7">HIS016</strain>
    </source>
</reference>
<feature type="transmembrane region" description="Helical" evidence="5">
    <location>
        <begin position="173"/>
        <end position="193"/>
    </location>
</feature>
<dbReference type="SUPFAM" id="SSF52540">
    <property type="entry name" value="P-loop containing nucleoside triphosphate hydrolases"/>
    <property type="match status" value="1"/>
</dbReference>
<name>A0AAD3TYJ7_9TREE</name>
<sequence length="927" mass="101604">MVAFIPPGAGGMELTPQAELRRRRTGDEAAETASTAVSNTPAWRPNGNGNAPNASSNEAKSSTPRENSDSERAQLPESTGASKIPAEKPNGRAFPDATNAAEEDPFPDHPETKMDPTTKPPAQGRFSTIKLPQKYDHLGLETRLWLQSRVPSGLSVEYLSPTPNKGPRRSLTWTNICVAFDLLFTLIPIGWSFLLSNPKLLGRFLFYIGGTVVAGSIASLELVASTKIYALIDLTVKGVEVSMQEAIWAGVLSVVFQLASPLHHALFSTNAKVLRDMTAKRAARTVLAMSLSQTIPESHNLLSAAMLEEATAFSTNTDPINNVGALVSIVVALVSQAVIVYGVLNKADKIFCAGNAFVVCMSLGPVFVKRGCALWRRELKMRQQDRHRDLYESASRLDMMKTMATSPRYKPEALIYRLKDWILAEYDIADEKVKSNVDRDLEERAASVVQATVKEIIDAVFHVLILTRQAPVSLSLASMKLLSKSLSRTFHKIGRIYNIAEALVNDVFQATAFHICYIHSFEPKGPQINYETYRPSQGGMGLELRNVTFTYPSTAQDKGEPSLRSVNLRIRPGETVAIVGANGSGKSTLLKVLLGLYNGHHGLRGDLLVNGVTMGDYDIQSVYARTAVVMQDFQRYDLSLRENVGLGSIKLMYDDDVMDSALARGRATDVVQKFGIETRLSAWGTDSDSVHFNPYAGGSRKKKPKVGKTAKSSKLDESNDQRNGNVASGHVMEKGALGGTSHGTAKTEEGVVENAEDGVSSLDDRSDESLREGGTTQRPPTVLMRTARFLGDFLRIPDHGAVRRKLWKLTKLERVSLSGGQWQRVALARAFMGAGQADMVMFDEPSSNLDPEAEADLFKTLHSLSQAGDGHPVTTIYVSHRMQTVRRAQRIILLEQGQIVEDGTHDELMEHKGRYHAMYSVQRDGFA</sequence>
<feature type="transmembrane region" description="Helical" evidence="5">
    <location>
        <begin position="205"/>
        <end position="225"/>
    </location>
</feature>
<evidence type="ECO:0000259" key="6">
    <source>
        <dbReference type="PROSITE" id="PS50893"/>
    </source>
</evidence>
<feature type="region of interest" description="Disordered" evidence="4">
    <location>
        <begin position="693"/>
        <end position="780"/>
    </location>
</feature>
<dbReference type="PANTHER" id="PTHR24221">
    <property type="entry name" value="ATP-BINDING CASSETTE SUB-FAMILY B"/>
    <property type="match status" value="1"/>
</dbReference>
<evidence type="ECO:0000256" key="2">
    <source>
        <dbReference type="ARBA" id="ARBA00022840"/>
    </source>
</evidence>
<feature type="compositionally biased region" description="Basic and acidic residues" evidence="4">
    <location>
        <begin position="762"/>
        <end position="771"/>
    </location>
</feature>
<gene>
    <name evidence="7" type="ORF">CspeluHIS016_0602090</name>
</gene>
<evidence type="ECO:0000313" key="8">
    <source>
        <dbReference type="Proteomes" id="UP001222932"/>
    </source>
</evidence>
<dbReference type="GO" id="GO:0005524">
    <property type="term" value="F:ATP binding"/>
    <property type="evidence" value="ECO:0007669"/>
    <property type="project" value="UniProtKB-KW"/>
</dbReference>
<keyword evidence="8" id="KW-1185">Reference proteome</keyword>
<organism evidence="7 8">
    <name type="scientific">Cutaneotrichosporon spelunceum</name>
    <dbReference type="NCBI Taxonomy" id="1672016"/>
    <lineage>
        <taxon>Eukaryota</taxon>
        <taxon>Fungi</taxon>
        <taxon>Dikarya</taxon>
        <taxon>Basidiomycota</taxon>
        <taxon>Agaricomycotina</taxon>
        <taxon>Tremellomycetes</taxon>
        <taxon>Trichosporonales</taxon>
        <taxon>Trichosporonaceae</taxon>
        <taxon>Cutaneotrichosporon</taxon>
    </lineage>
</organism>
<feature type="transmembrane region" description="Helical" evidence="5">
    <location>
        <begin position="350"/>
        <end position="368"/>
    </location>
</feature>
<proteinExistence type="inferred from homology"/>
<dbReference type="InterPro" id="IPR017871">
    <property type="entry name" value="ABC_transporter-like_CS"/>
</dbReference>
<dbReference type="SMART" id="SM00382">
    <property type="entry name" value="AAA"/>
    <property type="match status" value="1"/>
</dbReference>
<keyword evidence="2" id="KW-0067">ATP-binding</keyword>
<keyword evidence="5" id="KW-1133">Transmembrane helix</keyword>
<dbReference type="InterPro" id="IPR003593">
    <property type="entry name" value="AAA+_ATPase"/>
</dbReference>
<dbReference type="PROSITE" id="PS00211">
    <property type="entry name" value="ABC_TRANSPORTER_1"/>
    <property type="match status" value="1"/>
</dbReference>
<dbReference type="Pfam" id="PF00005">
    <property type="entry name" value="ABC_tran"/>
    <property type="match status" value="1"/>
</dbReference>
<feature type="compositionally biased region" description="Low complexity" evidence="4">
    <location>
        <begin position="45"/>
        <end position="57"/>
    </location>
</feature>
<evidence type="ECO:0000313" key="7">
    <source>
        <dbReference type="EMBL" id="GMK58767.1"/>
    </source>
</evidence>
<dbReference type="InterPro" id="IPR003439">
    <property type="entry name" value="ABC_transporter-like_ATP-bd"/>
</dbReference>
<evidence type="ECO:0000256" key="5">
    <source>
        <dbReference type="SAM" id="Phobius"/>
    </source>
</evidence>
<feature type="compositionally biased region" description="Polar residues" evidence="4">
    <location>
        <begin position="32"/>
        <end position="41"/>
    </location>
</feature>
<dbReference type="Proteomes" id="UP001222932">
    <property type="component" value="Unassembled WGS sequence"/>
</dbReference>
<dbReference type="PANTHER" id="PTHR24221:SF654">
    <property type="entry name" value="ATP-BINDING CASSETTE SUB-FAMILY B MEMBER 6"/>
    <property type="match status" value="1"/>
</dbReference>
<dbReference type="GO" id="GO:0042626">
    <property type="term" value="F:ATPase-coupled transmembrane transporter activity"/>
    <property type="evidence" value="ECO:0007669"/>
    <property type="project" value="TreeGrafter"/>
</dbReference>
<dbReference type="InterPro" id="IPR039421">
    <property type="entry name" value="Type_1_exporter"/>
</dbReference>
<feature type="compositionally biased region" description="Basic and acidic residues" evidence="4">
    <location>
        <begin position="106"/>
        <end position="116"/>
    </location>
</feature>
<evidence type="ECO:0000256" key="4">
    <source>
        <dbReference type="SAM" id="MobiDB-lite"/>
    </source>
</evidence>
<evidence type="ECO:0000256" key="1">
    <source>
        <dbReference type="ARBA" id="ARBA00022741"/>
    </source>
</evidence>
<evidence type="ECO:0000256" key="3">
    <source>
        <dbReference type="ARBA" id="ARBA00024363"/>
    </source>
</evidence>
<dbReference type="EMBL" id="BTCM01000006">
    <property type="protein sequence ID" value="GMK58767.1"/>
    <property type="molecule type" value="Genomic_DNA"/>
</dbReference>
<reference evidence="7" key="1">
    <citation type="journal article" date="2023" name="BMC Genomics">
        <title>Chromosome-level genome assemblies of Cutaneotrichosporon spp. (Trichosporonales, Basidiomycota) reveal imbalanced evolution between nucleotide sequences and chromosome synteny.</title>
        <authorList>
            <person name="Kobayashi Y."/>
            <person name="Kayamori A."/>
            <person name="Aoki K."/>
            <person name="Shiwa Y."/>
            <person name="Matsutani M."/>
            <person name="Fujita N."/>
            <person name="Sugita T."/>
            <person name="Iwasaki W."/>
            <person name="Tanaka N."/>
            <person name="Takashima M."/>
        </authorList>
    </citation>
    <scope>NUCLEOTIDE SEQUENCE</scope>
    <source>
        <strain evidence="7">HIS016</strain>
    </source>
</reference>
<keyword evidence="1" id="KW-0547">Nucleotide-binding</keyword>
<feature type="compositionally biased region" description="Basic residues" evidence="4">
    <location>
        <begin position="699"/>
        <end position="708"/>
    </location>
</feature>